<comment type="caution">
    <text evidence="1">The sequence shown here is derived from an EMBL/GenBank/DDBJ whole genome shotgun (WGS) entry which is preliminary data.</text>
</comment>
<protein>
    <recommendedName>
        <fullName evidence="3">MmyB-like transcription regulator ligand binding domain-containing protein</fullName>
    </recommendedName>
</protein>
<sequence>MRLALARSPENERVIELITTIIRANPEARRLWHIPDSQVSAAIPKRSMNLPHHKGITPIEIVAFDVLAPPHGRMAILVPSPSHPSSAATA</sequence>
<reference evidence="1 2" key="1">
    <citation type="submission" date="2021-01" db="EMBL/GenBank/DDBJ databases">
        <title>Whole genome shotgun sequence of Actinoplanes humidus NBRC 14915.</title>
        <authorList>
            <person name="Komaki H."/>
            <person name="Tamura T."/>
        </authorList>
    </citation>
    <scope>NUCLEOTIDE SEQUENCE [LARGE SCALE GENOMIC DNA]</scope>
    <source>
        <strain evidence="1 2">NBRC 14915</strain>
    </source>
</reference>
<gene>
    <name evidence="1" type="ORF">Ahu01nite_080020</name>
</gene>
<accession>A0ABQ4A219</accession>
<keyword evidence="2" id="KW-1185">Reference proteome</keyword>
<evidence type="ECO:0000313" key="1">
    <source>
        <dbReference type="EMBL" id="GIE24900.1"/>
    </source>
</evidence>
<dbReference type="EMBL" id="BOMN01000113">
    <property type="protein sequence ID" value="GIE24900.1"/>
    <property type="molecule type" value="Genomic_DNA"/>
</dbReference>
<evidence type="ECO:0000313" key="2">
    <source>
        <dbReference type="Proteomes" id="UP000603200"/>
    </source>
</evidence>
<proteinExistence type="predicted"/>
<dbReference type="RefSeq" id="WP_203841881.1">
    <property type="nucleotide sequence ID" value="NZ_BAAATV010000001.1"/>
</dbReference>
<name>A0ABQ4A219_9ACTN</name>
<dbReference type="Proteomes" id="UP000603200">
    <property type="component" value="Unassembled WGS sequence"/>
</dbReference>
<organism evidence="1 2">
    <name type="scientific">Winogradskya humida</name>
    <dbReference type="NCBI Taxonomy" id="113566"/>
    <lineage>
        <taxon>Bacteria</taxon>
        <taxon>Bacillati</taxon>
        <taxon>Actinomycetota</taxon>
        <taxon>Actinomycetes</taxon>
        <taxon>Micromonosporales</taxon>
        <taxon>Micromonosporaceae</taxon>
        <taxon>Winogradskya</taxon>
    </lineage>
</organism>
<evidence type="ECO:0008006" key="3">
    <source>
        <dbReference type="Google" id="ProtNLM"/>
    </source>
</evidence>